<protein>
    <submittedName>
        <fullName evidence="1">Uncharacterized protein</fullName>
    </submittedName>
</protein>
<accession>A0A7G8LJM3</accession>
<organism evidence="1 2">
    <name type="scientific">Pseudomonas phage Waldo5</name>
    <dbReference type="NCBI Taxonomy" id="2762290"/>
    <lineage>
        <taxon>Viruses</taxon>
        <taxon>Duplodnaviria</taxon>
        <taxon>Heunggongvirae</taxon>
        <taxon>Uroviricota</taxon>
        <taxon>Caudoviricetes</taxon>
        <taxon>Autographivirales</taxon>
        <taxon>Autotranscriptaviridae</taxon>
        <taxon>Studiervirinae</taxon>
        <taxon>Waldovirus</taxon>
        <taxon>Waldovirus waldo5</taxon>
    </lineage>
</organism>
<evidence type="ECO:0000313" key="1">
    <source>
        <dbReference type="EMBL" id="QNJ57445.1"/>
    </source>
</evidence>
<keyword evidence="2" id="KW-1185">Reference proteome</keyword>
<dbReference type="Proteomes" id="UP000515889">
    <property type="component" value="Segment"/>
</dbReference>
<proteinExistence type="predicted"/>
<name>A0A7G8LJM3_9CAUD</name>
<dbReference type="EMBL" id="MT711889">
    <property type="protein sequence ID" value="QNJ57445.1"/>
    <property type="molecule type" value="Genomic_DNA"/>
</dbReference>
<evidence type="ECO:0000313" key="2">
    <source>
        <dbReference type="Proteomes" id="UP000515889"/>
    </source>
</evidence>
<sequence length="51" mass="5992">MVGHWVKEADRTHEAPNDLVMLYEYLKESGRVIHLTSDIAYQTIQFLKETN</sequence>
<reference evidence="1 2" key="1">
    <citation type="submission" date="2020-07" db="EMBL/GenBank/DDBJ databases">
        <authorList>
            <person name="Tyler E."/>
            <person name="Herman J."/>
            <person name="Anderson S."/>
            <person name="Huang C."/>
            <person name="Mingo D."/>
            <person name="O'Donnell J."/>
            <person name="Temple L."/>
        </authorList>
    </citation>
    <scope>NUCLEOTIDE SEQUENCE [LARGE SCALE GENOMIC DNA]</scope>
</reference>